<evidence type="ECO:0000313" key="2">
    <source>
        <dbReference type="EMBL" id="KAK1541291.1"/>
    </source>
</evidence>
<dbReference type="GeneID" id="85375449"/>
<dbReference type="SUPFAM" id="SSF48403">
    <property type="entry name" value="Ankyrin repeat"/>
    <property type="match status" value="1"/>
</dbReference>
<dbReference type="RefSeq" id="XP_060350424.1">
    <property type="nucleotide sequence ID" value="XM_060491550.1"/>
</dbReference>
<gene>
    <name evidence="2" type="ORF">CPAR01_07280</name>
</gene>
<evidence type="ECO:0008006" key="4">
    <source>
        <dbReference type="Google" id="ProtNLM"/>
    </source>
</evidence>
<dbReference type="InterPro" id="IPR002110">
    <property type="entry name" value="Ankyrin_rpt"/>
</dbReference>
<dbReference type="Proteomes" id="UP001241169">
    <property type="component" value="Unassembled WGS sequence"/>
</dbReference>
<dbReference type="Gene3D" id="1.25.40.20">
    <property type="entry name" value="Ankyrin repeat-containing domain"/>
    <property type="match status" value="1"/>
</dbReference>
<evidence type="ECO:0000313" key="3">
    <source>
        <dbReference type="Proteomes" id="UP001241169"/>
    </source>
</evidence>
<accession>A0ABQ9SP54</accession>
<dbReference type="EMBL" id="MOPA01000005">
    <property type="protein sequence ID" value="KAK1541291.1"/>
    <property type="molecule type" value="Genomic_DNA"/>
</dbReference>
<protein>
    <recommendedName>
        <fullName evidence="4">Ankyrin repeat protein</fullName>
    </recommendedName>
</protein>
<comment type="caution">
    <text evidence="2">The sequence shown here is derived from an EMBL/GenBank/DDBJ whole genome shotgun (WGS) entry which is preliminary data.</text>
</comment>
<feature type="region of interest" description="Disordered" evidence="1">
    <location>
        <begin position="60"/>
        <end position="79"/>
    </location>
</feature>
<dbReference type="InterPro" id="IPR036770">
    <property type="entry name" value="Ankyrin_rpt-contain_sf"/>
</dbReference>
<name>A0ABQ9SP54_9PEZI</name>
<dbReference type="SUPFAM" id="SSF57850">
    <property type="entry name" value="RING/U-box"/>
    <property type="match status" value="1"/>
</dbReference>
<keyword evidence="3" id="KW-1185">Reference proteome</keyword>
<evidence type="ECO:0000256" key="1">
    <source>
        <dbReference type="SAM" id="MobiDB-lite"/>
    </source>
</evidence>
<sequence length="196" mass="22038">MSRDILHCAAHSGHLGLVERLVDPDPNLVDSRDIDGWSALQWAARMASIEVSDTKMSLRNGKKRLKSSSSQLGRECPGLTERVTDGNERTWDVLEIAEYHDAPEIVIAAFKDKMEDRQIQVETTKAFSKRAGRWICDGCNTLIWGAFLICDDDDCYKNFGLCFKCAPHEDQLHDPKHVFFIDERGVPECSSLEGAP</sequence>
<proteinExistence type="predicted"/>
<reference evidence="2 3" key="1">
    <citation type="submission" date="2016-10" db="EMBL/GenBank/DDBJ databases">
        <title>The genome sequence of Colletotrichum fioriniae PJ7.</title>
        <authorList>
            <person name="Baroncelli R."/>
        </authorList>
    </citation>
    <scope>NUCLEOTIDE SEQUENCE [LARGE SCALE GENOMIC DNA]</scope>
    <source>
        <strain evidence="2 3">IMI 384185</strain>
    </source>
</reference>
<organism evidence="2 3">
    <name type="scientific">Colletotrichum paranaense</name>
    <dbReference type="NCBI Taxonomy" id="1914294"/>
    <lineage>
        <taxon>Eukaryota</taxon>
        <taxon>Fungi</taxon>
        <taxon>Dikarya</taxon>
        <taxon>Ascomycota</taxon>
        <taxon>Pezizomycotina</taxon>
        <taxon>Sordariomycetes</taxon>
        <taxon>Hypocreomycetidae</taxon>
        <taxon>Glomerellales</taxon>
        <taxon>Glomerellaceae</taxon>
        <taxon>Colletotrichum</taxon>
        <taxon>Colletotrichum acutatum species complex</taxon>
    </lineage>
</organism>
<dbReference type="Pfam" id="PF13637">
    <property type="entry name" value="Ank_4"/>
    <property type="match status" value="1"/>
</dbReference>